<dbReference type="EMBL" id="JBAWTH010000057">
    <property type="protein sequence ID" value="KAL2281398.1"/>
    <property type="molecule type" value="Genomic_DNA"/>
</dbReference>
<evidence type="ECO:0000256" key="2">
    <source>
        <dbReference type="ARBA" id="ARBA00010617"/>
    </source>
</evidence>
<accession>A0ABR4EG80</accession>
<dbReference type="InterPro" id="IPR001128">
    <property type="entry name" value="Cyt_P450"/>
</dbReference>
<evidence type="ECO:0000256" key="4">
    <source>
        <dbReference type="ARBA" id="ARBA00022723"/>
    </source>
</evidence>
<evidence type="ECO:0000256" key="7">
    <source>
        <dbReference type="ARBA" id="ARBA00023033"/>
    </source>
</evidence>
<keyword evidence="3 8" id="KW-0349">Heme</keyword>
<dbReference type="SUPFAM" id="SSF48264">
    <property type="entry name" value="Cytochrome P450"/>
    <property type="match status" value="1"/>
</dbReference>
<dbReference type="PRINTS" id="PR00385">
    <property type="entry name" value="P450"/>
</dbReference>
<protein>
    <recommendedName>
        <fullName evidence="11">Cytochrome P450</fullName>
    </recommendedName>
</protein>
<evidence type="ECO:0000256" key="8">
    <source>
        <dbReference type="RuleBase" id="RU000461"/>
    </source>
</evidence>
<evidence type="ECO:0000256" key="1">
    <source>
        <dbReference type="ARBA" id="ARBA00001971"/>
    </source>
</evidence>
<comment type="caution">
    <text evidence="9">The sequence shown here is derived from an EMBL/GenBank/DDBJ whole genome shotgun (WGS) entry which is preliminary data.</text>
</comment>
<dbReference type="InterPro" id="IPR017972">
    <property type="entry name" value="Cyt_P450_CS"/>
</dbReference>
<evidence type="ECO:0000256" key="5">
    <source>
        <dbReference type="ARBA" id="ARBA00023002"/>
    </source>
</evidence>
<keyword evidence="7 8" id="KW-0503">Monooxygenase</keyword>
<dbReference type="CDD" id="cd11058">
    <property type="entry name" value="CYP60B-like"/>
    <property type="match status" value="1"/>
</dbReference>
<name>A0ABR4EG80_9PEZI</name>
<dbReference type="Proteomes" id="UP001600888">
    <property type="component" value="Unassembled WGS sequence"/>
</dbReference>
<keyword evidence="5 8" id="KW-0560">Oxidoreductase</keyword>
<organism evidence="9 10">
    <name type="scientific">Diaporthe vaccinii</name>
    <dbReference type="NCBI Taxonomy" id="105482"/>
    <lineage>
        <taxon>Eukaryota</taxon>
        <taxon>Fungi</taxon>
        <taxon>Dikarya</taxon>
        <taxon>Ascomycota</taxon>
        <taxon>Pezizomycotina</taxon>
        <taxon>Sordariomycetes</taxon>
        <taxon>Sordariomycetidae</taxon>
        <taxon>Diaporthales</taxon>
        <taxon>Diaporthaceae</taxon>
        <taxon>Diaporthe</taxon>
        <taxon>Diaporthe eres species complex</taxon>
    </lineage>
</organism>
<evidence type="ECO:0000256" key="3">
    <source>
        <dbReference type="ARBA" id="ARBA00022617"/>
    </source>
</evidence>
<evidence type="ECO:0000256" key="6">
    <source>
        <dbReference type="ARBA" id="ARBA00023004"/>
    </source>
</evidence>
<evidence type="ECO:0000313" key="9">
    <source>
        <dbReference type="EMBL" id="KAL2281398.1"/>
    </source>
</evidence>
<comment type="cofactor">
    <cofactor evidence="1">
        <name>heme</name>
        <dbReference type="ChEBI" id="CHEBI:30413"/>
    </cofactor>
</comment>
<dbReference type="PANTHER" id="PTHR24305:SF230">
    <property type="entry name" value="P450, PUTATIVE (EUROFUNG)-RELATED"/>
    <property type="match status" value="1"/>
</dbReference>
<sequence>MAVIGINTPGLSLGSLLTIASLSLVGYLLSHVCYNVFFHPLRKFPGPFWMSTSRISYCYRLVTGRLPFDILELHRQYGEVVRIAPNELVFANAQAWKDIMGHRAPGEPEMKKAPQMYNVLKDQPPTIVNAPREEHGRLRRQLAHGFSDRSMREQQPIIIDYVNLLIRQLHARCGGGQKPLDAVAWYNYTTFDVIGDLAFGEPFGSLQSGEYHPWIAMLFQSIKLGTLFQSAGFFPWIKTALMKSIPKSRMRTREQHLKLTNEKLLKRMDLGSERNDLIEGLLRKKDDLNLDLGKLRMNASLLIIAGSETTATLLSGATYLLTTNPEALRRLTEEVRSAFQTEEEIDFTSVSNLQYMLACLDEALRMYPPAPLGLPRQTPKGGATIAGHFVPEDTVVSQYHYALYHNEKFFAKPEEYHPERWLGDPGFATDNRDVFQPFNIGPRNCIGKNLAYIEMRIILARVLWNFDLRLADESKDWLSRQKIYLLWEKSPLYVYLTPRAQTKE</sequence>
<proteinExistence type="inferred from homology"/>
<dbReference type="InterPro" id="IPR036396">
    <property type="entry name" value="Cyt_P450_sf"/>
</dbReference>
<dbReference type="Pfam" id="PF00067">
    <property type="entry name" value="p450"/>
    <property type="match status" value="1"/>
</dbReference>
<dbReference type="PANTHER" id="PTHR24305">
    <property type="entry name" value="CYTOCHROME P450"/>
    <property type="match status" value="1"/>
</dbReference>
<comment type="similarity">
    <text evidence="2 8">Belongs to the cytochrome P450 family.</text>
</comment>
<evidence type="ECO:0008006" key="11">
    <source>
        <dbReference type="Google" id="ProtNLM"/>
    </source>
</evidence>
<dbReference type="PROSITE" id="PS00086">
    <property type="entry name" value="CYTOCHROME_P450"/>
    <property type="match status" value="1"/>
</dbReference>
<evidence type="ECO:0000313" key="10">
    <source>
        <dbReference type="Proteomes" id="UP001600888"/>
    </source>
</evidence>
<dbReference type="PRINTS" id="PR00463">
    <property type="entry name" value="EP450I"/>
</dbReference>
<keyword evidence="4 8" id="KW-0479">Metal-binding</keyword>
<dbReference type="Gene3D" id="1.10.630.10">
    <property type="entry name" value="Cytochrome P450"/>
    <property type="match status" value="1"/>
</dbReference>
<keyword evidence="10" id="KW-1185">Reference proteome</keyword>
<dbReference type="InterPro" id="IPR050121">
    <property type="entry name" value="Cytochrome_P450_monoxygenase"/>
</dbReference>
<gene>
    <name evidence="9" type="ORF">FJTKL_11577</name>
</gene>
<dbReference type="InterPro" id="IPR002401">
    <property type="entry name" value="Cyt_P450_E_grp-I"/>
</dbReference>
<reference evidence="9 10" key="1">
    <citation type="submission" date="2024-03" db="EMBL/GenBank/DDBJ databases">
        <title>A high-quality draft genome sequence of Diaporthe vaccinii, a causative agent of upright dieback and viscid rot disease in cranberry plants.</title>
        <authorList>
            <person name="Sarrasin M."/>
            <person name="Lang B.F."/>
            <person name="Burger G."/>
        </authorList>
    </citation>
    <scope>NUCLEOTIDE SEQUENCE [LARGE SCALE GENOMIC DNA]</scope>
    <source>
        <strain evidence="9 10">IS7</strain>
    </source>
</reference>
<keyword evidence="6 8" id="KW-0408">Iron</keyword>